<dbReference type="RefSeq" id="WP_165130392.1">
    <property type="nucleotide sequence ID" value="NZ_CP049247.1"/>
</dbReference>
<dbReference type="Proteomes" id="UP000519897">
    <property type="component" value="Unassembled WGS sequence"/>
</dbReference>
<sequence>MEQHYRLYIVTDTPERAAEYFFGHGLALVPSWTKIVSKIDEIAAIPDGARAVGVWFVPFDLRNERWILRRCEVNIIGDHFEVLDAIRQWQAKSATAPAEQVIDHQPETLAPSPEVEPEAPAPQPPPAIPAMQQPAAPRWK</sequence>
<organism evidence="2 3">
    <name type="scientific">Rhizobium rhizoryzae</name>
    <dbReference type="NCBI Taxonomy" id="451876"/>
    <lineage>
        <taxon>Bacteria</taxon>
        <taxon>Pseudomonadati</taxon>
        <taxon>Pseudomonadota</taxon>
        <taxon>Alphaproteobacteria</taxon>
        <taxon>Hyphomicrobiales</taxon>
        <taxon>Rhizobiaceae</taxon>
        <taxon>Rhizobium/Agrobacterium group</taxon>
        <taxon>Rhizobium</taxon>
    </lineage>
</organism>
<dbReference type="EMBL" id="JACIEC010000012">
    <property type="protein sequence ID" value="MBB4145859.1"/>
    <property type="molecule type" value="Genomic_DNA"/>
</dbReference>
<feature type="compositionally biased region" description="Low complexity" evidence="1">
    <location>
        <begin position="129"/>
        <end position="140"/>
    </location>
</feature>
<reference evidence="2 3" key="1">
    <citation type="submission" date="2020-08" db="EMBL/GenBank/DDBJ databases">
        <title>Genomic Encyclopedia of Type Strains, Phase IV (KMG-IV): sequencing the most valuable type-strain genomes for metagenomic binning, comparative biology and taxonomic classification.</title>
        <authorList>
            <person name="Goeker M."/>
        </authorList>
    </citation>
    <scope>NUCLEOTIDE SEQUENCE [LARGE SCALE GENOMIC DNA]</scope>
    <source>
        <strain evidence="2 3">DSM 29514</strain>
    </source>
</reference>
<name>A0A7W6PTA8_9HYPH</name>
<evidence type="ECO:0000256" key="1">
    <source>
        <dbReference type="SAM" id="MobiDB-lite"/>
    </source>
</evidence>
<evidence type="ECO:0000313" key="3">
    <source>
        <dbReference type="Proteomes" id="UP000519897"/>
    </source>
</evidence>
<accession>A0A7W6PTA8</accession>
<feature type="region of interest" description="Disordered" evidence="1">
    <location>
        <begin position="96"/>
        <end position="140"/>
    </location>
</feature>
<dbReference type="AlphaFoldDB" id="A0A7W6PTA8"/>
<feature type="compositionally biased region" description="Pro residues" evidence="1">
    <location>
        <begin position="119"/>
        <end position="128"/>
    </location>
</feature>
<proteinExistence type="predicted"/>
<protein>
    <submittedName>
        <fullName evidence="2">Uncharacterized protein</fullName>
    </submittedName>
</protein>
<gene>
    <name evidence="2" type="ORF">GGQ72_004425</name>
</gene>
<keyword evidence="3" id="KW-1185">Reference proteome</keyword>
<comment type="caution">
    <text evidence="2">The sequence shown here is derived from an EMBL/GenBank/DDBJ whole genome shotgun (WGS) entry which is preliminary data.</text>
</comment>
<evidence type="ECO:0000313" key="2">
    <source>
        <dbReference type="EMBL" id="MBB4145859.1"/>
    </source>
</evidence>